<dbReference type="EC" id="2.1.1.199" evidence="6"/>
<dbReference type="Gene3D" id="3.40.50.150">
    <property type="entry name" value="Vaccinia Virus protein VP39"/>
    <property type="match status" value="1"/>
</dbReference>
<comment type="subcellular location">
    <subcellularLocation>
        <location evidence="6">Cytoplasm</location>
    </subcellularLocation>
</comment>
<dbReference type="OrthoDB" id="9806637at2"/>
<dbReference type="SUPFAM" id="SSF53335">
    <property type="entry name" value="S-adenosyl-L-methionine-dependent methyltransferases"/>
    <property type="match status" value="1"/>
</dbReference>
<evidence type="ECO:0000256" key="6">
    <source>
        <dbReference type="HAMAP-Rule" id="MF_01007"/>
    </source>
</evidence>
<dbReference type="HAMAP" id="MF_01007">
    <property type="entry name" value="16SrRNA_methyltr_H"/>
    <property type="match status" value="1"/>
</dbReference>
<evidence type="ECO:0000313" key="9">
    <source>
        <dbReference type="Proteomes" id="UP000193207"/>
    </source>
</evidence>
<feature type="binding site" evidence="6">
    <location>
        <position position="58"/>
    </location>
    <ligand>
        <name>S-adenosyl-L-methionine</name>
        <dbReference type="ChEBI" id="CHEBI:59789"/>
    </ligand>
</feature>
<evidence type="ECO:0000256" key="7">
    <source>
        <dbReference type="SAM" id="MobiDB-lite"/>
    </source>
</evidence>
<dbReference type="FunFam" id="1.10.150.170:FF:000003">
    <property type="entry name" value="Ribosomal RNA small subunit methyltransferase H"/>
    <property type="match status" value="1"/>
</dbReference>
<feature type="region of interest" description="Disordered" evidence="7">
    <location>
        <begin position="306"/>
        <end position="330"/>
    </location>
</feature>
<reference evidence="8 9" key="1">
    <citation type="submission" date="2017-03" db="EMBL/GenBank/DDBJ databases">
        <authorList>
            <person name="Afonso C.L."/>
            <person name="Miller P.J."/>
            <person name="Scott M.A."/>
            <person name="Spackman E."/>
            <person name="Goraichik I."/>
            <person name="Dimitrov K.M."/>
            <person name="Suarez D.L."/>
            <person name="Swayne D.E."/>
        </authorList>
    </citation>
    <scope>NUCLEOTIDE SEQUENCE [LARGE SCALE GENOMIC DNA]</scope>
    <source>
        <strain evidence="8 9">CECT 8110</strain>
    </source>
</reference>
<dbReference type="EMBL" id="FWFU01000003">
    <property type="protein sequence ID" value="SLN44810.1"/>
    <property type="molecule type" value="Genomic_DNA"/>
</dbReference>
<keyword evidence="3 6" id="KW-0489">Methyltransferase</keyword>
<dbReference type="Proteomes" id="UP000193207">
    <property type="component" value="Unassembled WGS sequence"/>
</dbReference>
<dbReference type="Pfam" id="PF01795">
    <property type="entry name" value="Methyltransf_5"/>
    <property type="match status" value="1"/>
</dbReference>
<dbReference type="InterPro" id="IPR029063">
    <property type="entry name" value="SAM-dependent_MTases_sf"/>
</dbReference>
<dbReference type="PANTHER" id="PTHR11265:SF0">
    <property type="entry name" value="12S RRNA N4-METHYLCYTIDINE METHYLTRANSFERASE"/>
    <property type="match status" value="1"/>
</dbReference>
<protein>
    <recommendedName>
        <fullName evidence="6">Ribosomal RNA small subunit methyltransferase H</fullName>
        <ecNumber evidence="6">2.1.1.199</ecNumber>
    </recommendedName>
    <alternativeName>
        <fullName evidence="6">16S rRNA m(4)C1402 methyltransferase</fullName>
    </alternativeName>
    <alternativeName>
        <fullName evidence="6">rRNA (cytosine-N(4)-)-methyltransferase RsmH</fullName>
    </alternativeName>
</protein>
<feature type="binding site" evidence="6">
    <location>
        <position position="101"/>
    </location>
    <ligand>
        <name>S-adenosyl-L-methionine</name>
        <dbReference type="ChEBI" id="CHEBI:59789"/>
    </ligand>
</feature>
<proteinExistence type="inferred from homology"/>
<dbReference type="SUPFAM" id="SSF81799">
    <property type="entry name" value="Putative methyltransferase TM0872, insert domain"/>
    <property type="match status" value="1"/>
</dbReference>
<dbReference type="PANTHER" id="PTHR11265">
    <property type="entry name" value="S-ADENOSYL-METHYLTRANSFERASE MRAW"/>
    <property type="match status" value="1"/>
</dbReference>
<organism evidence="8 9">
    <name type="scientific">Roseovarius halotolerans</name>
    <dbReference type="NCBI Taxonomy" id="505353"/>
    <lineage>
        <taxon>Bacteria</taxon>
        <taxon>Pseudomonadati</taxon>
        <taxon>Pseudomonadota</taxon>
        <taxon>Alphaproteobacteria</taxon>
        <taxon>Rhodobacterales</taxon>
        <taxon>Roseobacteraceae</taxon>
        <taxon>Roseovarius</taxon>
    </lineage>
</organism>
<dbReference type="NCBIfam" id="TIGR00006">
    <property type="entry name" value="16S rRNA (cytosine(1402)-N(4))-methyltransferase RsmH"/>
    <property type="match status" value="1"/>
</dbReference>
<keyword evidence="2 6" id="KW-0698">rRNA processing</keyword>
<evidence type="ECO:0000256" key="2">
    <source>
        <dbReference type="ARBA" id="ARBA00022552"/>
    </source>
</evidence>
<dbReference type="PIRSF" id="PIRSF004486">
    <property type="entry name" value="MraW"/>
    <property type="match status" value="1"/>
</dbReference>
<accession>A0A1X6ZA03</accession>
<feature type="binding site" evidence="6">
    <location>
        <position position="85"/>
    </location>
    <ligand>
        <name>S-adenosyl-L-methionine</name>
        <dbReference type="ChEBI" id="CHEBI:59789"/>
    </ligand>
</feature>
<dbReference type="InterPro" id="IPR023397">
    <property type="entry name" value="SAM-dep_MeTrfase_MraW_recog"/>
</dbReference>
<dbReference type="GO" id="GO:0070475">
    <property type="term" value="P:rRNA base methylation"/>
    <property type="evidence" value="ECO:0007669"/>
    <property type="project" value="UniProtKB-UniRule"/>
</dbReference>
<keyword evidence="5 6" id="KW-0949">S-adenosyl-L-methionine</keyword>
<comment type="similarity">
    <text evidence="1 6">Belongs to the methyltransferase superfamily. RsmH family.</text>
</comment>
<feature type="binding site" evidence="6">
    <location>
        <position position="108"/>
    </location>
    <ligand>
        <name>S-adenosyl-L-methionine</name>
        <dbReference type="ChEBI" id="CHEBI:59789"/>
    </ligand>
</feature>
<sequence length="330" mass="35164">MAAAALASGSAPHIPVLLRPLLAAVAPVEGVWVDGTLGAGGYARGLLDAGAQKVIGVDRDPLALEMARDWGAEYGARLELVEDRFSNLDDHAEGVAGVVLDLGVSSMQLDRAERGFSFHRDGPLDMRMSQQGPTAADLVNNADEGELADILFLYGEERASRRIARAILRERALEPIETTLRLAGIVEKCLPRPKPGQIHPATRSFQALRIAVNDEFGELVAGLEAAGRALAPGGKLAVVTFHSIEDRMVKRFLQAKSGGGGGGSRHAPRITPAPAEWELKNRKAIGPDDQELGENPRARSAKLRVAIRTEAPATPADRKAIGMPLLKGDR</sequence>
<evidence type="ECO:0000313" key="8">
    <source>
        <dbReference type="EMBL" id="SLN44810.1"/>
    </source>
</evidence>
<dbReference type="GO" id="GO:0005737">
    <property type="term" value="C:cytoplasm"/>
    <property type="evidence" value="ECO:0007669"/>
    <property type="project" value="UniProtKB-SubCell"/>
</dbReference>
<gene>
    <name evidence="6 8" type="primary">rsmH</name>
    <name evidence="8" type="ORF">ROH8110_02365</name>
</gene>
<evidence type="ECO:0000256" key="3">
    <source>
        <dbReference type="ARBA" id="ARBA00022603"/>
    </source>
</evidence>
<keyword evidence="4 6" id="KW-0808">Transferase</keyword>
<keyword evidence="6" id="KW-0963">Cytoplasm</keyword>
<dbReference type="Gene3D" id="1.10.150.170">
    <property type="entry name" value="Putative methyltransferase TM0872, insert domain"/>
    <property type="match status" value="1"/>
</dbReference>
<evidence type="ECO:0000256" key="5">
    <source>
        <dbReference type="ARBA" id="ARBA00022691"/>
    </source>
</evidence>
<name>A0A1X6ZA03_9RHOB</name>
<dbReference type="GO" id="GO:0071424">
    <property type="term" value="F:rRNA (cytosine-N4-)-methyltransferase activity"/>
    <property type="evidence" value="ECO:0007669"/>
    <property type="project" value="UniProtKB-UniRule"/>
</dbReference>
<dbReference type="AlphaFoldDB" id="A0A1X6ZA03"/>
<dbReference type="InterPro" id="IPR002903">
    <property type="entry name" value="RsmH"/>
</dbReference>
<comment type="catalytic activity">
    <reaction evidence="6">
        <text>cytidine(1402) in 16S rRNA + S-adenosyl-L-methionine = N(4)-methylcytidine(1402) in 16S rRNA + S-adenosyl-L-homocysteine + H(+)</text>
        <dbReference type="Rhea" id="RHEA:42928"/>
        <dbReference type="Rhea" id="RHEA-COMP:10286"/>
        <dbReference type="Rhea" id="RHEA-COMP:10287"/>
        <dbReference type="ChEBI" id="CHEBI:15378"/>
        <dbReference type="ChEBI" id="CHEBI:57856"/>
        <dbReference type="ChEBI" id="CHEBI:59789"/>
        <dbReference type="ChEBI" id="CHEBI:74506"/>
        <dbReference type="ChEBI" id="CHEBI:82748"/>
        <dbReference type="EC" id="2.1.1.199"/>
    </reaction>
</comment>
<dbReference type="CDD" id="cd02440">
    <property type="entry name" value="AdoMet_MTases"/>
    <property type="match status" value="1"/>
</dbReference>
<dbReference type="RefSeq" id="WP_085817990.1">
    <property type="nucleotide sequence ID" value="NZ_FWFU01000003.1"/>
</dbReference>
<evidence type="ECO:0000256" key="4">
    <source>
        <dbReference type="ARBA" id="ARBA00022679"/>
    </source>
</evidence>
<feature type="binding site" evidence="6">
    <location>
        <begin position="40"/>
        <end position="42"/>
    </location>
    <ligand>
        <name>S-adenosyl-L-methionine</name>
        <dbReference type="ChEBI" id="CHEBI:59789"/>
    </ligand>
</feature>
<keyword evidence="9" id="KW-1185">Reference proteome</keyword>
<comment type="function">
    <text evidence="6">Specifically methylates the N4 position of cytidine in position 1402 (C1402) of 16S rRNA.</text>
</comment>
<evidence type="ECO:0000256" key="1">
    <source>
        <dbReference type="ARBA" id="ARBA00010396"/>
    </source>
</evidence>